<organism evidence="1 2">
    <name type="scientific">Candolleomyces aberdarensis</name>
    <dbReference type="NCBI Taxonomy" id="2316362"/>
    <lineage>
        <taxon>Eukaryota</taxon>
        <taxon>Fungi</taxon>
        <taxon>Dikarya</taxon>
        <taxon>Basidiomycota</taxon>
        <taxon>Agaricomycotina</taxon>
        <taxon>Agaricomycetes</taxon>
        <taxon>Agaricomycetidae</taxon>
        <taxon>Agaricales</taxon>
        <taxon>Agaricineae</taxon>
        <taxon>Psathyrellaceae</taxon>
        <taxon>Candolleomyces</taxon>
    </lineage>
</organism>
<dbReference type="Proteomes" id="UP000290288">
    <property type="component" value="Unassembled WGS sequence"/>
</dbReference>
<evidence type="ECO:0000313" key="2">
    <source>
        <dbReference type="Proteomes" id="UP000290288"/>
    </source>
</evidence>
<comment type="caution">
    <text evidence="1">The sequence shown here is derived from an EMBL/GenBank/DDBJ whole genome shotgun (WGS) entry which is preliminary data.</text>
</comment>
<dbReference type="EMBL" id="SDEE01000675">
    <property type="protein sequence ID" value="RXW14609.1"/>
    <property type="molecule type" value="Genomic_DNA"/>
</dbReference>
<keyword evidence="2" id="KW-1185">Reference proteome</keyword>
<dbReference type="AlphaFoldDB" id="A0A4Q2D601"/>
<proteinExistence type="predicted"/>
<sequence>MPTTSLKLLDVRAPSISTASPDLAQQTDSRVVYRENVSRGELRRLEREVLSEALSFNAVPSPVLCSDRSNGAFSTLTGNFGYCEISSHDVRQSELKAETKTSFLDRGVSTAASVTTTSSSVTTEKDSESMTIDYVANTLGVHHTQL</sequence>
<reference evidence="1 2" key="1">
    <citation type="submission" date="2019-01" db="EMBL/GenBank/DDBJ databases">
        <title>Draft genome sequence of Psathyrella aberdarensis IHI B618.</title>
        <authorList>
            <person name="Buettner E."/>
            <person name="Kellner H."/>
        </authorList>
    </citation>
    <scope>NUCLEOTIDE SEQUENCE [LARGE SCALE GENOMIC DNA]</scope>
    <source>
        <strain evidence="1 2">IHI B618</strain>
    </source>
</reference>
<name>A0A4Q2D601_9AGAR</name>
<protein>
    <submittedName>
        <fullName evidence="1">Uncharacterized protein</fullName>
    </submittedName>
</protein>
<evidence type="ECO:0000313" key="1">
    <source>
        <dbReference type="EMBL" id="RXW14609.1"/>
    </source>
</evidence>
<gene>
    <name evidence="1" type="ORF">EST38_g11247</name>
</gene>
<accession>A0A4Q2D601</accession>